<dbReference type="Pfam" id="PF13424">
    <property type="entry name" value="TPR_12"/>
    <property type="match status" value="2"/>
</dbReference>
<evidence type="ECO:0000313" key="6">
    <source>
        <dbReference type="EMBL" id="CAF3894163.1"/>
    </source>
</evidence>
<gene>
    <name evidence="5" type="ORF">IZO911_LOCUS22777</name>
    <name evidence="6" type="ORF">KXQ929_LOCUS22451</name>
</gene>
<keyword evidence="1" id="KW-0677">Repeat</keyword>
<dbReference type="Gene3D" id="1.25.40.10">
    <property type="entry name" value="Tetratricopeptide repeat domain"/>
    <property type="match status" value="2"/>
</dbReference>
<dbReference type="EMBL" id="CAJNOE010000257">
    <property type="protein sequence ID" value="CAF1096180.1"/>
    <property type="molecule type" value="Genomic_DNA"/>
</dbReference>
<comment type="caution">
    <text evidence="6">The sequence shown here is derived from an EMBL/GenBank/DDBJ whole genome shotgun (WGS) entry which is preliminary data.</text>
</comment>
<dbReference type="PANTHER" id="PTHR45641:SF1">
    <property type="entry name" value="AAA+ ATPASE DOMAIN-CONTAINING PROTEIN"/>
    <property type="match status" value="1"/>
</dbReference>
<dbReference type="Proteomes" id="UP000663868">
    <property type="component" value="Unassembled WGS sequence"/>
</dbReference>
<feature type="repeat" description="TPR" evidence="3">
    <location>
        <begin position="460"/>
        <end position="493"/>
    </location>
</feature>
<feature type="region of interest" description="Disordered" evidence="4">
    <location>
        <begin position="1"/>
        <end position="26"/>
    </location>
</feature>
<dbReference type="Pfam" id="PF13374">
    <property type="entry name" value="TPR_10"/>
    <property type="match status" value="1"/>
</dbReference>
<dbReference type="PROSITE" id="PS50005">
    <property type="entry name" value="TPR"/>
    <property type="match status" value="4"/>
</dbReference>
<evidence type="ECO:0000256" key="4">
    <source>
        <dbReference type="SAM" id="MobiDB-lite"/>
    </source>
</evidence>
<feature type="repeat" description="TPR" evidence="3">
    <location>
        <begin position="544"/>
        <end position="577"/>
    </location>
</feature>
<dbReference type="PANTHER" id="PTHR45641">
    <property type="entry name" value="TETRATRICOPEPTIDE REPEAT PROTEIN (AFU_ORTHOLOGUE AFUA_6G03870)"/>
    <property type="match status" value="1"/>
</dbReference>
<name>A0A819GY09_9BILA</name>
<organism evidence="6 7">
    <name type="scientific">Adineta steineri</name>
    <dbReference type="NCBI Taxonomy" id="433720"/>
    <lineage>
        <taxon>Eukaryota</taxon>
        <taxon>Metazoa</taxon>
        <taxon>Spiralia</taxon>
        <taxon>Gnathifera</taxon>
        <taxon>Rotifera</taxon>
        <taxon>Eurotatoria</taxon>
        <taxon>Bdelloidea</taxon>
        <taxon>Adinetida</taxon>
        <taxon>Adinetidae</taxon>
        <taxon>Adineta</taxon>
    </lineage>
</organism>
<sequence length="641" mass="74124">MTTSKPSDTKKIHPASGAAVRTTSNRRMNMQRMQNVLLIWLDKNINTNKADCSNTIKQLKRVVNNMNTFTDEGECIKFIQTINNNKVCMIVSGSLGKDIVPHVHDMSQVDTIFIFCSNRERHKQWAKQWPKIKGVFTDITAICEALKQTSQQCEQNAISISFVASNKKLDQLDPSFMYTQILKEILLTINFEDNHIQEFITYCREAYEDDENELKNVSQLQTTYKNNIPIWWYTWDAFLYRILNQALRLMDVDMIIRMGFFIDDLHCDIQRLHLKQFDGHQSGKTFTVYRGQGLSKEDFIEMTKTKGELLSFNNFLSTSKNRNTALEFLQQVATNPDLVGILFVMSINPTDSTTPFASVSDVSYFHTEDEVLFSMHTIFRIGDIKLMDGNNHLYKVNLTLTNDNDQDLRVLTDRIRQETFPDSTGWDRLGQFLIKMGESNKAQEVYEVLLHQTTKESDKASIYNQLGMIKDDQGEYQEAIAYYEKSLSIYKNKKFFNHPHLGMSYNNIGLVYYNMGDYPKALTYYEKSLVLDEKRFPSNHPYLGMSYNNIGLVYYNMGDYPKALSSNEKALAIREQSLPSNHPDLGGSYNNIGLVYENMGNYLKAHSFFERAVQIGQQSLPTNHPDVQGYKKNLERMKKKL</sequence>
<protein>
    <submittedName>
        <fullName evidence="6">Uncharacterized protein</fullName>
    </submittedName>
</protein>
<reference evidence="6" key="1">
    <citation type="submission" date="2021-02" db="EMBL/GenBank/DDBJ databases">
        <authorList>
            <person name="Nowell W R."/>
        </authorList>
    </citation>
    <scope>NUCLEOTIDE SEQUENCE</scope>
</reference>
<evidence type="ECO:0000313" key="5">
    <source>
        <dbReference type="EMBL" id="CAF1096180.1"/>
    </source>
</evidence>
<dbReference type="AlphaFoldDB" id="A0A819GY09"/>
<evidence type="ECO:0000256" key="3">
    <source>
        <dbReference type="PROSITE-ProRule" id="PRU00339"/>
    </source>
</evidence>
<accession>A0A819GY09</accession>
<keyword evidence="2 3" id="KW-0802">TPR repeat</keyword>
<feature type="repeat" description="TPR" evidence="3">
    <location>
        <begin position="502"/>
        <end position="535"/>
    </location>
</feature>
<proteinExistence type="predicted"/>
<feature type="repeat" description="TPR" evidence="3">
    <location>
        <begin position="586"/>
        <end position="619"/>
    </location>
</feature>
<evidence type="ECO:0000256" key="1">
    <source>
        <dbReference type="ARBA" id="ARBA00022737"/>
    </source>
</evidence>
<dbReference type="SUPFAM" id="SSF48452">
    <property type="entry name" value="TPR-like"/>
    <property type="match status" value="2"/>
</dbReference>
<dbReference type="EMBL" id="CAJOBB010001715">
    <property type="protein sequence ID" value="CAF3894163.1"/>
    <property type="molecule type" value="Genomic_DNA"/>
</dbReference>
<dbReference type="PROSITE" id="PS50293">
    <property type="entry name" value="TPR_REGION"/>
    <property type="match status" value="2"/>
</dbReference>
<dbReference type="InterPro" id="IPR019734">
    <property type="entry name" value="TPR_rpt"/>
</dbReference>
<evidence type="ECO:0000256" key="2">
    <source>
        <dbReference type="ARBA" id="ARBA00022803"/>
    </source>
</evidence>
<dbReference type="SUPFAM" id="SSF56399">
    <property type="entry name" value="ADP-ribosylation"/>
    <property type="match status" value="1"/>
</dbReference>
<evidence type="ECO:0000313" key="7">
    <source>
        <dbReference type="Proteomes" id="UP000663868"/>
    </source>
</evidence>
<dbReference type="PROSITE" id="PS51996">
    <property type="entry name" value="TR_MART"/>
    <property type="match status" value="1"/>
</dbReference>
<dbReference type="Proteomes" id="UP000663860">
    <property type="component" value="Unassembled WGS sequence"/>
</dbReference>
<dbReference type="InterPro" id="IPR011990">
    <property type="entry name" value="TPR-like_helical_dom_sf"/>
</dbReference>
<dbReference type="SMART" id="SM00028">
    <property type="entry name" value="TPR"/>
    <property type="match status" value="4"/>
</dbReference>
<dbReference type="Gene3D" id="3.90.176.10">
    <property type="entry name" value="Toxin ADP-ribosyltransferase, Chain A, domain 1"/>
    <property type="match status" value="1"/>
</dbReference>